<dbReference type="RefSeq" id="XP_022247386.1">
    <property type="nucleotide sequence ID" value="XM_022391678.1"/>
</dbReference>
<feature type="region of interest" description="Disordered" evidence="4">
    <location>
        <begin position="382"/>
        <end position="411"/>
    </location>
</feature>
<keyword evidence="3" id="KW-0238">DNA-binding</keyword>
<evidence type="ECO:0000259" key="5">
    <source>
        <dbReference type="PROSITE" id="PS50090"/>
    </source>
</evidence>
<gene>
    <name evidence="8" type="primary">LOC106464029</name>
</gene>
<evidence type="ECO:0000256" key="2">
    <source>
        <dbReference type="ARBA" id="ARBA00022737"/>
    </source>
</evidence>
<dbReference type="SUPFAM" id="SSF46689">
    <property type="entry name" value="Homeodomain-like"/>
    <property type="match status" value="2"/>
</dbReference>
<evidence type="ECO:0000256" key="4">
    <source>
        <dbReference type="SAM" id="MobiDB-lite"/>
    </source>
</evidence>
<evidence type="ECO:0000256" key="1">
    <source>
        <dbReference type="ARBA" id="ARBA00004123"/>
    </source>
</evidence>
<dbReference type="PANTHER" id="PTHR45614">
    <property type="entry name" value="MYB PROTEIN-RELATED"/>
    <property type="match status" value="1"/>
</dbReference>
<dbReference type="InterPro" id="IPR015395">
    <property type="entry name" value="C-myb_C"/>
</dbReference>
<name>A0ABM1SUT0_LIMPO</name>
<feature type="compositionally biased region" description="Polar residues" evidence="4">
    <location>
        <begin position="565"/>
        <end position="576"/>
    </location>
</feature>
<feature type="domain" description="HTH myb-type" evidence="6">
    <location>
        <begin position="94"/>
        <end position="149"/>
    </location>
</feature>
<dbReference type="InterPro" id="IPR017930">
    <property type="entry name" value="Myb_dom"/>
</dbReference>
<feature type="region of interest" description="Disordered" evidence="4">
    <location>
        <begin position="1"/>
        <end position="49"/>
    </location>
</feature>
<feature type="domain" description="Myb-like" evidence="5">
    <location>
        <begin position="94"/>
        <end position="145"/>
    </location>
</feature>
<keyword evidence="2" id="KW-0677">Repeat</keyword>
<feature type="domain" description="Myb-like" evidence="5">
    <location>
        <begin position="42"/>
        <end position="93"/>
    </location>
</feature>
<dbReference type="InterPro" id="IPR009057">
    <property type="entry name" value="Homeodomain-like_sf"/>
</dbReference>
<dbReference type="Proteomes" id="UP000694941">
    <property type="component" value="Unplaced"/>
</dbReference>
<organism evidence="7 8">
    <name type="scientific">Limulus polyphemus</name>
    <name type="common">Atlantic horseshoe crab</name>
    <dbReference type="NCBI Taxonomy" id="6850"/>
    <lineage>
        <taxon>Eukaryota</taxon>
        <taxon>Metazoa</taxon>
        <taxon>Ecdysozoa</taxon>
        <taxon>Arthropoda</taxon>
        <taxon>Chelicerata</taxon>
        <taxon>Merostomata</taxon>
        <taxon>Xiphosura</taxon>
        <taxon>Limulidae</taxon>
        <taxon>Limulus</taxon>
    </lineage>
</organism>
<feature type="compositionally biased region" description="Polar residues" evidence="4">
    <location>
        <begin position="399"/>
        <end position="409"/>
    </location>
</feature>
<evidence type="ECO:0000256" key="3">
    <source>
        <dbReference type="ARBA" id="ARBA00023125"/>
    </source>
</evidence>
<dbReference type="Gene3D" id="1.10.10.60">
    <property type="entry name" value="Homeodomain-like"/>
    <property type="match status" value="3"/>
</dbReference>
<dbReference type="Pfam" id="PF09316">
    <property type="entry name" value="Cmyb_C"/>
    <property type="match status" value="1"/>
</dbReference>
<dbReference type="PROSITE" id="PS50090">
    <property type="entry name" value="MYB_LIKE"/>
    <property type="match status" value="3"/>
</dbReference>
<sequence>MRKASYTRLCKHSSSSSEDDSEDSLSDTSESRISMGRCSSAQKHINKGRWSKDEDEKLKILVEKHSSDDWTYIANFFPDRNELQCQQRWQKVVSPDLIKGPWTKEEDEKVVELVKKYGPKKWTLIAKHLRGRIGKQCRERWHNHLNPSIKKSKWTDDEENIIFHAHKQFGNQWAKIAKLLPGRTDNAIKNHWNSTLKKKFEKVESLKENPYCRGNMSNTNVISEGVQKAYIGESNISYPSTNHIGNTLERTSYCSSSQQSVDRHQLEEFQGLQNANGTNSMQKLKSQEIYPPEYMEILLSPLKEFDMEELEDTPGKTTDADTFDGLSALDLLNGSSVTPSVTPIKFTSLQKKDNVGNNDNEEVDQTVIEGLIHAAISSTSKQVTPPILRRGKRRKNHPLMNSQQDTSSLLGEYSHTPVINTDSETKMGQPAFGVITQQAQLCESSTAGPALQYWNITSVATASTAVETKPSVLSFQNVFSAEVYGKSNSQFPLINQTVSSAFSTNLPTVMTKTPAKETPIKQLPFSPSQFLNSPNISRGMNLTSTPVSNRSSHASLLQDCLLSQTQPGSSLQTPKSSRFLRESIPHTPTPFKDALAEIEKKSGPLKHTLHSPSHQLEDIHELIKQESSSNFKPQFNDISALPFSSYSLNDSGYFTVKRKENKENLFPNKKICKALHSTWSIPGEVIVPGLGTSVNESFPVDPETPSKSLMGDLSVLFSPPSIIKETLPEESETFNNAFIAPTDSAIPKQKHKLHYSRIAQHVSSEETPCKKSLLKLDMRWEMVACGKTKDQIELTEQARRLMGNLRPRALNL</sequence>
<dbReference type="SMART" id="SM00717">
    <property type="entry name" value="SANT"/>
    <property type="match status" value="3"/>
</dbReference>
<dbReference type="PROSITE" id="PS51294">
    <property type="entry name" value="HTH_MYB"/>
    <property type="match status" value="3"/>
</dbReference>
<feature type="domain" description="Myb-like" evidence="5">
    <location>
        <begin position="146"/>
        <end position="196"/>
    </location>
</feature>
<keyword evidence="7" id="KW-1185">Reference proteome</keyword>
<accession>A0ABM1SUT0</accession>
<feature type="domain" description="HTH myb-type" evidence="6">
    <location>
        <begin position="150"/>
        <end position="200"/>
    </location>
</feature>
<feature type="compositionally biased region" description="Basic residues" evidence="4">
    <location>
        <begin position="1"/>
        <end position="11"/>
    </location>
</feature>
<comment type="subcellular location">
    <subcellularLocation>
        <location evidence="1">Nucleus</location>
    </subcellularLocation>
</comment>
<evidence type="ECO:0000259" key="6">
    <source>
        <dbReference type="PROSITE" id="PS51294"/>
    </source>
</evidence>
<dbReference type="GeneID" id="106464029"/>
<proteinExistence type="predicted"/>
<dbReference type="InterPro" id="IPR001005">
    <property type="entry name" value="SANT/Myb"/>
</dbReference>
<dbReference type="Pfam" id="PF00249">
    <property type="entry name" value="Myb_DNA-binding"/>
    <property type="match status" value="1"/>
</dbReference>
<protein>
    <submittedName>
        <fullName evidence="8">Myb-related protein A-like</fullName>
    </submittedName>
</protein>
<evidence type="ECO:0000313" key="8">
    <source>
        <dbReference type="RefSeq" id="XP_022247386.1"/>
    </source>
</evidence>
<dbReference type="InterPro" id="IPR050560">
    <property type="entry name" value="MYB_TF"/>
</dbReference>
<feature type="region of interest" description="Disordered" evidence="4">
    <location>
        <begin position="565"/>
        <end position="586"/>
    </location>
</feature>
<dbReference type="PANTHER" id="PTHR45614:SF25">
    <property type="entry name" value="MYB PROTEIN"/>
    <property type="match status" value="1"/>
</dbReference>
<feature type="domain" description="HTH myb-type" evidence="6">
    <location>
        <begin position="42"/>
        <end position="93"/>
    </location>
</feature>
<dbReference type="Pfam" id="PF13921">
    <property type="entry name" value="Myb_DNA-bind_6"/>
    <property type="match status" value="1"/>
</dbReference>
<reference evidence="8" key="1">
    <citation type="submission" date="2025-08" db="UniProtKB">
        <authorList>
            <consortium name="RefSeq"/>
        </authorList>
    </citation>
    <scope>IDENTIFICATION</scope>
    <source>
        <tissue evidence="8">Muscle</tissue>
    </source>
</reference>
<dbReference type="CDD" id="cd00167">
    <property type="entry name" value="SANT"/>
    <property type="match status" value="3"/>
</dbReference>
<evidence type="ECO:0000313" key="7">
    <source>
        <dbReference type="Proteomes" id="UP000694941"/>
    </source>
</evidence>